<evidence type="ECO:0000256" key="4">
    <source>
        <dbReference type="SAM" id="SignalP"/>
    </source>
</evidence>
<dbReference type="SMART" id="SM00473">
    <property type="entry name" value="PAN_AP"/>
    <property type="match status" value="1"/>
</dbReference>
<dbReference type="SMART" id="SM00108">
    <property type="entry name" value="B_lectin"/>
    <property type="match status" value="1"/>
</dbReference>
<dbReference type="AlphaFoldDB" id="A0AAD4T9J5"/>
<dbReference type="GO" id="GO:0048544">
    <property type="term" value="P:recognition of pollen"/>
    <property type="evidence" value="ECO:0007669"/>
    <property type="project" value="InterPro"/>
</dbReference>
<dbReference type="SUPFAM" id="SSF51110">
    <property type="entry name" value="alpha-D-mannose-specific plant lectins"/>
    <property type="match status" value="1"/>
</dbReference>
<keyword evidence="3" id="KW-1015">Disulfide bond</keyword>
<sequence>MSYFSVLLFVLVLCNKPLNSIADDAISTGDTLRASQTITSKYGRFRMGFFAPGKSQNYYISIWYAQVSETTIVWVANRDKPITASELSNSELKLLENGNLVLYNPSRTSIWSTNSASSTSNTTEAVLGDNGNLVLRDKSKPSVVIWQSFDFPTDTWLPGAKIGINKKTRETKLLTSWRNQEDPAKGIFSLDIDPTGINQYIIKWNKSEAYWTSGEWNEQTKTFSLVPEMRFNYIYNFSYISNEDESYFNYTIYNNSILSRFVMDVSGQMKQFTWSNTTQKWNMFASEPKQLCDVYGICGAFGICNQDTSKCECLSGFIERFPSDWNLRDSTGGCHRDAYLQCGSNNVFSPIPTSKLPDYSQSGHVNSAEKCKSACQSTCSCNAYAFGNTGCQLWQEDMLNTKQKSDQSDDRPGNLYLKLAEGK</sequence>
<reference evidence="7" key="1">
    <citation type="submission" date="2022-04" db="EMBL/GenBank/DDBJ databases">
        <title>A functionally conserved STORR gene fusion in Papaver species that diverged 16.8 million years ago.</title>
        <authorList>
            <person name="Catania T."/>
        </authorList>
    </citation>
    <scope>NUCLEOTIDE SEQUENCE</scope>
    <source>
        <strain evidence="7">S-188037</strain>
    </source>
</reference>
<feature type="signal peptide" evidence="4">
    <location>
        <begin position="1"/>
        <end position="22"/>
    </location>
</feature>
<feature type="domain" description="Apple" evidence="6">
    <location>
        <begin position="342"/>
        <end position="420"/>
    </location>
</feature>
<dbReference type="CDD" id="cd01098">
    <property type="entry name" value="PAN_AP_plant"/>
    <property type="match status" value="1"/>
</dbReference>
<feature type="domain" description="Bulb-type lectin" evidence="5">
    <location>
        <begin position="23"/>
        <end position="148"/>
    </location>
</feature>
<protein>
    <submittedName>
        <fullName evidence="7">Uncharacterized protein</fullName>
    </submittedName>
</protein>
<dbReference type="EMBL" id="JAJJMB010003208">
    <property type="protein sequence ID" value="KAI3948967.1"/>
    <property type="molecule type" value="Genomic_DNA"/>
</dbReference>
<accession>A0AAD4T9J5</accession>
<evidence type="ECO:0000256" key="3">
    <source>
        <dbReference type="ARBA" id="ARBA00023157"/>
    </source>
</evidence>
<feature type="chain" id="PRO_5042045950" evidence="4">
    <location>
        <begin position="23"/>
        <end position="423"/>
    </location>
</feature>
<dbReference type="Gene3D" id="2.90.10.10">
    <property type="entry name" value="Bulb-type lectin domain"/>
    <property type="match status" value="1"/>
</dbReference>
<dbReference type="Pfam" id="PF01453">
    <property type="entry name" value="B_lectin"/>
    <property type="match status" value="1"/>
</dbReference>
<dbReference type="InterPro" id="IPR003609">
    <property type="entry name" value="Pan_app"/>
</dbReference>
<dbReference type="FunFam" id="2.90.10.10:FF:000005">
    <property type="entry name" value="G-type lectin S-receptor-like serine/threonine-protein kinase"/>
    <property type="match status" value="1"/>
</dbReference>
<name>A0AAD4T9J5_9MAGN</name>
<dbReference type="InterPro" id="IPR001480">
    <property type="entry name" value="Bulb-type_lectin_dom"/>
</dbReference>
<dbReference type="InterPro" id="IPR000858">
    <property type="entry name" value="S_locus_glycoprot_dom"/>
</dbReference>
<evidence type="ECO:0000259" key="6">
    <source>
        <dbReference type="PROSITE" id="PS50948"/>
    </source>
</evidence>
<dbReference type="PIRSF" id="PIRSF002686">
    <property type="entry name" value="SLG"/>
    <property type="match status" value="1"/>
</dbReference>
<organism evidence="7 8">
    <name type="scientific">Papaver atlanticum</name>
    <dbReference type="NCBI Taxonomy" id="357466"/>
    <lineage>
        <taxon>Eukaryota</taxon>
        <taxon>Viridiplantae</taxon>
        <taxon>Streptophyta</taxon>
        <taxon>Embryophyta</taxon>
        <taxon>Tracheophyta</taxon>
        <taxon>Spermatophyta</taxon>
        <taxon>Magnoliopsida</taxon>
        <taxon>Ranunculales</taxon>
        <taxon>Papaveraceae</taxon>
        <taxon>Papaveroideae</taxon>
        <taxon>Papaver</taxon>
    </lineage>
</organism>
<dbReference type="PROSITE" id="PS50927">
    <property type="entry name" value="BULB_LECTIN"/>
    <property type="match status" value="1"/>
</dbReference>
<evidence type="ECO:0000313" key="8">
    <source>
        <dbReference type="Proteomes" id="UP001202328"/>
    </source>
</evidence>
<dbReference type="Pfam" id="PF00954">
    <property type="entry name" value="S_locus_glycop"/>
    <property type="match status" value="1"/>
</dbReference>
<proteinExistence type="predicted"/>
<dbReference type="PANTHER" id="PTHR32444">
    <property type="entry name" value="BULB-TYPE LECTIN DOMAIN-CONTAINING PROTEIN"/>
    <property type="match status" value="1"/>
</dbReference>
<dbReference type="PANTHER" id="PTHR32444:SF247">
    <property type="entry name" value="OS01G0958200 PROTEIN"/>
    <property type="match status" value="1"/>
</dbReference>
<dbReference type="InterPro" id="IPR035446">
    <property type="entry name" value="SLSG/EP1"/>
</dbReference>
<dbReference type="InterPro" id="IPR036426">
    <property type="entry name" value="Bulb-type_lectin_dom_sf"/>
</dbReference>
<evidence type="ECO:0000256" key="2">
    <source>
        <dbReference type="ARBA" id="ARBA00022729"/>
    </source>
</evidence>
<dbReference type="Pfam" id="PF08276">
    <property type="entry name" value="PAN_2"/>
    <property type="match status" value="1"/>
</dbReference>
<dbReference type="CDD" id="cd00028">
    <property type="entry name" value="B_lectin"/>
    <property type="match status" value="1"/>
</dbReference>
<comment type="function">
    <text evidence="1">Involved in sporophytic self-incompatibility system (the inability of flowering plants to achieve self-fertilization).</text>
</comment>
<keyword evidence="8" id="KW-1185">Reference proteome</keyword>
<keyword evidence="2 4" id="KW-0732">Signal</keyword>
<evidence type="ECO:0000259" key="5">
    <source>
        <dbReference type="PROSITE" id="PS50927"/>
    </source>
</evidence>
<comment type="caution">
    <text evidence="7">The sequence shown here is derived from an EMBL/GenBank/DDBJ whole genome shotgun (WGS) entry which is preliminary data.</text>
</comment>
<dbReference type="Proteomes" id="UP001202328">
    <property type="component" value="Unassembled WGS sequence"/>
</dbReference>
<gene>
    <name evidence="7" type="ORF">MKW98_021573</name>
</gene>
<evidence type="ECO:0000256" key="1">
    <source>
        <dbReference type="ARBA" id="ARBA00003061"/>
    </source>
</evidence>
<evidence type="ECO:0000313" key="7">
    <source>
        <dbReference type="EMBL" id="KAI3948967.1"/>
    </source>
</evidence>
<dbReference type="PROSITE" id="PS50948">
    <property type="entry name" value="PAN"/>
    <property type="match status" value="1"/>
</dbReference>